<proteinExistence type="predicted"/>
<dbReference type="EMBL" id="CM042055">
    <property type="protein sequence ID" value="KAI3703058.1"/>
    <property type="molecule type" value="Genomic_DNA"/>
</dbReference>
<gene>
    <name evidence="1" type="ORF">L6452_28813</name>
</gene>
<evidence type="ECO:0000313" key="1">
    <source>
        <dbReference type="EMBL" id="KAI3703058.1"/>
    </source>
</evidence>
<comment type="caution">
    <text evidence="1">The sequence shown here is derived from an EMBL/GenBank/DDBJ whole genome shotgun (WGS) entry which is preliminary data.</text>
</comment>
<reference evidence="2" key="1">
    <citation type="journal article" date="2022" name="Mol. Ecol. Resour.">
        <title>The genomes of chicory, endive, great burdock and yacon provide insights into Asteraceae palaeo-polyploidization history and plant inulin production.</title>
        <authorList>
            <person name="Fan W."/>
            <person name="Wang S."/>
            <person name="Wang H."/>
            <person name="Wang A."/>
            <person name="Jiang F."/>
            <person name="Liu H."/>
            <person name="Zhao H."/>
            <person name="Xu D."/>
            <person name="Zhang Y."/>
        </authorList>
    </citation>
    <scope>NUCLEOTIDE SEQUENCE [LARGE SCALE GENOMIC DNA]</scope>
    <source>
        <strain evidence="2">cv. Niubang</strain>
    </source>
</reference>
<name>A0ACB8ZZQ4_ARCLA</name>
<keyword evidence="2" id="KW-1185">Reference proteome</keyword>
<evidence type="ECO:0000313" key="2">
    <source>
        <dbReference type="Proteomes" id="UP001055879"/>
    </source>
</evidence>
<protein>
    <submittedName>
        <fullName evidence="1">Uncharacterized protein</fullName>
    </submittedName>
</protein>
<reference evidence="1 2" key="2">
    <citation type="journal article" date="2022" name="Mol. Ecol. Resour.">
        <title>The genomes of chicory, endive, great burdock and yacon provide insights into Asteraceae paleo-polyploidization history and plant inulin production.</title>
        <authorList>
            <person name="Fan W."/>
            <person name="Wang S."/>
            <person name="Wang H."/>
            <person name="Wang A."/>
            <person name="Jiang F."/>
            <person name="Liu H."/>
            <person name="Zhao H."/>
            <person name="Xu D."/>
            <person name="Zhang Y."/>
        </authorList>
    </citation>
    <scope>NUCLEOTIDE SEQUENCE [LARGE SCALE GENOMIC DNA]</scope>
    <source>
        <strain evidence="2">cv. Niubang</strain>
    </source>
</reference>
<sequence>MPGSRIIITTRDEQVLVAHRVNSIRDVSLLSNREALCLFSRYAFGREVPVQGYEALSRQVVGYAAGLPLTIRVLGSFLCGKNELEWKDALERLKTIPLKETLEKLELSYNGLENDYKEIFLDVACILKGWRKDEAIRVLESCGFHARNGLRVLEQKSLITISYNKCLDMHDHIEEMGMNIVRRLHPDEPNKHSRLWIDEEIKDILANNRAEAAPKWRAALVEATSFSGWDLKTIANG</sequence>
<dbReference type="Proteomes" id="UP001055879">
    <property type="component" value="Linkage Group LG09"/>
</dbReference>
<organism evidence="1 2">
    <name type="scientific">Arctium lappa</name>
    <name type="common">Greater burdock</name>
    <name type="synonym">Lappa major</name>
    <dbReference type="NCBI Taxonomy" id="4217"/>
    <lineage>
        <taxon>Eukaryota</taxon>
        <taxon>Viridiplantae</taxon>
        <taxon>Streptophyta</taxon>
        <taxon>Embryophyta</taxon>
        <taxon>Tracheophyta</taxon>
        <taxon>Spermatophyta</taxon>
        <taxon>Magnoliopsida</taxon>
        <taxon>eudicotyledons</taxon>
        <taxon>Gunneridae</taxon>
        <taxon>Pentapetalae</taxon>
        <taxon>asterids</taxon>
        <taxon>campanulids</taxon>
        <taxon>Asterales</taxon>
        <taxon>Asteraceae</taxon>
        <taxon>Carduoideae</taxon>
        <taxon>Cardueae</taxon>
        <taxon>Arctiinae</taxon>
        <taxon>Arctium</taxon>
    </lineage>
</organism>
<accession>A0ACB8ZZQ4</accession>